<feature type="chain" id="PRO_5011743897" evidence="4">
    <location>
        <begin position="21"/>
        <end position="393"/>
    </location>
</feature>
<dbReference type="SUPFAM" id="SSF48452">
    <property type="entry name" value="TPR-like"/>
    <property type="match status" value="1"/>
</dbReference>
<gene>
    <name evidence="5" type="ORF">SAMN05660429_02019</name>
</gene>
<dbReference type="Pfam" id="PF13432">
    <property type="entry name" value="TPR_16"/>
    <property type="match status" value="1"/>
</dbReference>
<keyword evidence="4" id="KW-0732">Signal</keyword>
<evidence type="ECO:0000256" key="3">
    <source>
        <dbReference type="PROSITE-ProRule" id="PRU00339"/>
    </source>
</evidence>
<dbReference type="STRING" id="349064.SAMN05660429_02019"/>
<keyword evidence="6" id="KW-1185">Reference proteome</keyword>
<feature type="signal peptide" evidence="4">
    <location>
        <begin position="1"/>
        <end position="20"/>
    </location>
</feature>
<sequence length="393" mass="45819">MRFLTIFFLMLFTSACSVSIADKQAEQAMVNQPELFLDDEFILREPLKIETPEQIFALNDEMKQFVDSQLRRSEKFRNKTNRLIDHLFQEKELNLKYQNNSTLTAIETYNSNTANCMSLTILAYSLSKYAGFDVVFQDVRVPEYWERHGDYSALVGHVNVKLYPTAKRNISTVYFEGKIGYEVDFDPYVGKQNFHRKAVDQDTIVAMFYNNKGAEAMVKGKYRVAYSYLKAAIDVKPSFDSSWGNLGVLYRLNDYENEAMQVYDVVLAINDNNLNTLNNKAMLLFKQGKYDDAHEINQILHRKRKDNPYYYAMIGDEHFYKGNYKLAISYLKKSLKLDDKIHSSHYKLAQVYSQMGEYEKAESAMKKALRYNKVSDIDQKYTAKLDLLNSYTQ</sequence>
<protein>
    <submittedName>
        <fullName evidence="5">Tetratricopeptide repeat-containing protein</fullName>
    </submittedName>
</protein>
<proteinExistence type="predicted"/>
<evidence type="ECO:0000256" key="2">
    <source>
        <dbReference type="ARBA" id="ARBA00022803"/>
    </source>
</evidence>
<dbReference type="Proteomes" id="UP000199308">
    <property type="component" value="Unassembled WGS sequence"/>
</dbReference>
<evidence type="ECO:0000313" key="5">
    <source>
        <dbReference type="EMBL" id="SET51470.1"/>
    </source>
</evidence>
<keyword evidence="1" id="KW-0677">Repeat</keyword>
<dbReference type="InterPro" id="IPR011990">
    <property type="entry name" value="TPR-like_helical_dom_sf"/>
</dbReference>
<dbReference type="RefSeq" id="WP_177168897.1">
    <property type="nucleotide sequence ID" value="NZ_AP027363.1"/>
</dbReference>
<organism evidence="5 6">
    <name type="scientific">Thalassotalea agarivorans</name>
    <name type="common">Thalassomonas agarivorans</name>
    <dbReference type="NCBI Taxonomy" id="349064"/>
    <lineage>
        <taxon>Bacteria</taxon>
        <taxon>Pseudomonadati</taxon>
        <taxon>Pseudomonadota</taxon>
        <taxon>Gammaproteobacteria</taxon>
        <taxon>Alteromonadales</taxon>
        <taxon>Colwelliaceae</taxon>
        <taxon>Thalassotalea</taxon>
    </lineage>
</organism>
<dbReference type="AlphaFoldDB" id="A0A1I0F1H5"/>
<dbReference type="PROSITE" id="PS50005">
    <property type="entry name" value="TPR"/>
    <property type="match status" value="2"/>
</dbReference>
<keyword evidence="2 3" id="KW-0802">TPR repeat</keyword>
<dbReference type="EMBL" id="FOHK01000008">
    <property type="protein sequence ID" value="SET51470.1"/>
    <property type="molecule type" value="Genomic_DNA"/>
</dbReference>
<dbReference type="PROSITE" id="PS51257">
    <property type="entry name" value="PROKAR_LIPOPROTEIN"/>
    <property type="match status" value="1"/>
</dbReference>
<dbReference type="InterPro" id="IPR051685">
    <property type="entry name" value="Ycf3/AcsC/BcsC/TPR_MFPF"/>
</dbReference>
<feature type="repeat" description="TPR" evidence="3">
    <location>
        <begin position="308"/>
        <end position="341"/>
    </location>
</feature>
<evidence type="ECO:0000256" key="4">
    <source>
        <dbReference type="SAM" id="SignalP"/>
    </source>
</evidence>
<dbReference type="Gene3D" id="1.25.40.10">
    <property type="entry name" value="Tetratricopeptide repeat domain"/>
    <property type="match status" value="2"/>
</dbReference>
<dbReference type="PANTHER" id="PTHR44943:SF8">
    <property type="entry name" value="TPR REPEAT-CONTAINING PROTEIN MJ0263"/>
    <property type="match status" value="1"/>
</dbReference>
<name>A0A1I0F1H5_THASX</name>
<dbReference type="InterPro" id="IPR019734">
    <property type="entry name" value="TPR_rpt"/>
</dbReference>
<evidence type="ECO:0000313" key="6">
    <source>
        <dbReference type="Proteomes" id="UP000199308"/>
    </source>
</evidence>
<reference evidence="5 6" key="1">
    <citation type="submission" date="2016-10" db="EMBL/GenBank/DDBJ databases">
        <authorList>
            <person name="de Groot N.N."/>
        </authorList>
    </citation>
    <scope>NUCLEOTIDE SEQUENCE [LARGE SCALE GENOMIC DNA]</scope>
    <source>
        <strain evidence="5 6">DSM 19706</strain>
    </source>
</reference>
<dbReference type="PANTHER" id="PTHR44943">
    <property type="entry name" value="CELLULOSE SYNTHASE OPERON PROTEIN C"/>
    <property type="match status" value="1"/>
</dbReference>
<dbReference type="Pfam" id="PF13374">
    <property type="entry name" value="TPR_10"/>
    <property type="match status" value="1"/>
</dbReference>
<dbReference type="Pfam" id="PF13181">
    <property type="entry name" value="TPR_8"/>
    <property type="match status" value="2"/>
</dbReference>
<evidence type="ECO:0000256" key="1">
    <source>
        <dbReference type="ARBA" id="ARBA00022737"/>
    </source>
</evidence>
<accession>A0A1I0F1H5</accession>
<dbReference type="SMART" id="SM00028">
    <property type="entry name" value="TPR"/>
    <property type="match status" value="5"/>
</dbReference>
<feature type="repeat" description="TPR" evidence="3">
    <location>
        <begin position="342"/>
        <end position="375"/>
    </location>
</feature>